<evidence type="ECO:0000256" key="4">
    <source>
        <dbReference type="ARBA" id="ARBA00012944"/>
    </source>
</evidence>
<evidence type="ECO:0000256" key="13">
    <source>
        <dbReference type="ARBA" id="ARBA00023027"/>
    </source>
</evidence>
<feature type="transmembrane region" description="Helical" evidence="18">
    <location>
        <begin position="57"/>
        <end position="79"/>
    </location>
</feature>
<feature type="transmembrane region" description="Helical" evidence="18">
    <location>
        <begin position="310"/>
        <end position="335"/>
    </location>
</feature>
<keyword evidence="14 18" id="KW-0830">Ubiquinone</keyword>
<evidence type="ECO:0000256" key="14">
    <source>
        <dbReference type="ARBA" id="ARBA00023075"/>
    </source>
</evidence>
<evidence type="ECO:0000256" key="15">
    <source>
        <dbReference type="ARBA" id="ARBA00023128"/>
    </source>
</evidence>
<name>B7SSK3_9INSE</name>
<keyword evidence="10 18" id="KW-1278">Translocase</keyword>
<evidence type="ECO:0000256" key="8">
    <source>
        <dbReference type="ARBA" id="ARBA00022692"/>
    </source>
</evidence>
<evidence type="ECO:0000256" key="7">
    <source>
        <dbReference type="ARBA" id="ARBA00022660"/>
    </source>
</evidence>
<keyword evidence="11 18" id="KW-0249">Electron transport</keyword>
<dbReference type="AlphaFoldDB" id="B7SSK3"/>
<gene>
    <name evidence="20" type="primary">nad2</name>
</gene>
<dbReference type="InterPro" id="IPR050175">
    <property type="entry name" value="Complex_I_Subunit_2"/>
</dbReference>
<feature type="transmembrane region" description="Helical" evidence="18">
    <location>
        <begin position="124"/>
        <end position="143"/>
    </location>
</feature>
<evidence type="ECO:0000256" key="11">
    <source>
        <dbReference type="ARBA" id="ARBA00022982"/>
    </source>
</evidence>
<evidence type="ECO:0000256" key="3">
    <source>
        <dbReference type="ARBA" id="ARBA00007012"/>
    </source>
</evidence>
<evidence type="ECO:0000256" key="10">
    <source>
        <dbReference type="ARBA" id="ARBA00022967"/>
    </source>
</evidence>
<evidence type="ECO:0000256" key="17">
    <source>
        <dbReference type="ARBA" id="ARBA00049551"/>
    </source>
</evidence>
<dbReference type="GO" id="GO:0008137">
    <property type="term" value="F:NADH dehydrogenase (ubiquinone) activity"/>
    <property type="evidence" value="ECO:0007669"/>
    <property type="project" value="UniProtKB-EC"/>
</dbReference>
<evidence type="ECO:0000259" key="19">
    <source>
        <dbReference type="Pfam" id="PF00361"/>
    </source>
</evidence>
<dbReference type="InterPro" id="IPR003917">
    <property type="entry name" value="NADH_UbQ_OxRdtase_chain2"/>
</dbReference>
<comment type="function">
    <text evidence="18">Core subunit of the mitochondrial membrane respiratory chain NADH dehydrogenase (Complex I) which catalyzes electron transfer from NADH through the respiratory chain, using ubiquinone as an electron acceptor. Essential for the catalytic activity and assembly of complex I.</text>
</comment>
<dbReference type="Pfam" id="PF00361">
    <property type="entry name" value="Proton_antipo_M"/>
    <property type="match status" value="1"/>
</dbReference>
<keyword evidence="16 18" id="KW-0472">Membrane</keyword>
<dbReference type="PANTHER" id="PTHR46552:SF1">
    <property type="entry name" value="NADH-UBIQUINONE OXIDOREDUCTASE CHAIN 2"/>
    <property type="match status" value="1"/>
</dbReference>
<evidence type="ECO:0000256" key="12">
    <source>
        <dbReference type="ARBA" id="ARBA00022989"/>
    </source>
</evidence>
<comment type="catalytic activity">
    <reaction evidence="17 18">
        <text>a ubiquinone + NADH + 5 H(+)(in) = a ubiquinol + NAD(+) + 4 H(+)(out)</text>
        <dbReference type="Rhea" id="RHEA:29091"/>
        <dbReference type="Rhea" id="RHEA-COMP:9565"/>
        <dbReference type="Rhea" id="RHEA-COMP:9566"/>
        <dbReference type="ChEBI" id="CHEBI:15378"/>
        <dbReference type="ChEBI" id="CHEBI:16389"/>
        <dbReference type="ChEBI" id="CHEBI:17976"/>
        <dbReference type="ChEBI" id="CHEBI:57540"/>
        <dbReference type="ChEBI" id="CHEBI:57945"/>
        <dbReference type="EC" id="7.1.1.2"/>
    </reaction>
</comment>
<evidence type="ECO:0000256" key="9">
    <source>
        <dbReference type="ARBA" id="ARBA00022792"/>
    </source>
</evidence>
<evidence type="ECO:0000256" key="6">
    <source>
        <dbReference type="ARBA" id="ARBA00022448"/>
    </source>
</evidence>
<dbReference type="GO" id="GO:0006120">
    <property type="term" value="P:mitochondrial electron transport, NADH to ubiquinone"/>
    <property type="evidence" value="ECO:0007669"/>
    <property type="project" value="InterPro"/>
</dbReference>
<dbReference type="PANTHER" id="PTHR46552">
    <property type="entry name" value="NADH-UBIQUINONE OXIDOREDUCTASE CHAIN 2"/>
    <property type="match status" value="1"/>
</dbReference>
<feature type="transmembrane region" description="Helical" evidence="18">
    <location>
        <begin position="270"/>
        <end position="290"/>
    </location>
</feature>
<dbReference type="InterPro" id="IPR001750">
    <property type="entry name" value="ND/Mrp_TM"/>
</dbReference>
<feature type="transmembrane region" description="Helical" evidence="18">
    <location>
        <begin position="198"/>
        <end position="217"/>
    </location>
</feature>
<comment type="subcellular location">
    <subcellularLocation>
        <location evidence="2 18">Mitochondrion inner membrane</location>
        <topology evidence="2 18">Multi-pass membrane protein</topology>
    </subcellularLocation>
</comment>
<proteinExistence type="inferred from homology"/>
<evidence type="ECO:0000256" key="18">
    <source>
        <dbReference type="RuleBase" id="RU003403"/>
    </source>
</evidence>
<feature type="transmembrane region" description="Helical" evidence="18">
    <location>
        <begin position="91"/>
        <end position="112"/>
    </location>
</feature>
<keyword evidence="7 18" id="KW-0679">Respiratory chain</keyword>
<feature type="domain" description="NADH:quinone oxidoreductase/Mrp antiporter transmembrane" evidence="19">
    <location>
        <begin position="32"/>
        <end position="285"/>
    </location>
</feature>
<protein>
    <recommendedName>
        <fullName evidence="5 18">NADH-ubiquinone oxidoreductase chain 2</fullName>
        <ecNumber evidence="4 18">7.1.1.2</ecNumber>
    </recommendedName>
</protein>
<accession>B7SSK3</accession>
<reference evidence="20" key="1">
    <citation type="journal article" date="2008" name="Ann. Entomol. Soc. Am.">
        <title>The Complete Mitochondrial Genome of the Bristletail Pedetontus silvestrii (Archaeognatha: Machilidae) and an Examination of Mitochondrial Gene Variability within Four Bristletails.</title>
        <authorList>
            <person name="Zhang J.Y."/>
            <person name="Song D.X."/>
            <person name="Zhou K.Y."/>
        </authorList>
    </citation>
    <scope>NUCLEOTIDE SEQUENCE</scope>
</reference>
<dbReference type="GO" id="GO:0005743">
    <property type="term" value="C:mitochondrial inner membrane"/>
    <property type="evidence" value="ECO:0007669"/>
    <property type="project" value="UniProtKB-SubCell"/>
</dbReference>
<keyword evidence="12 18" id="KW-1133">Transmembrane helix</keyword>
<dbReference type="EC" id="7.1.1.2" evidence="4 18"/>
<feature type="transmembrane region" description="Helical" evidence="18">
    <location>
        <begin position="238"/>
        <end position="258"/>
    </location>
</feature>
<dbReference type="EMBL" id="EU621793">
    <property type="protein sequence ID" value="ACC60215.1"/>
    <property type="molecule type" value="Genomic_DNA"/>
</dbReference>
<dbReference type="PRINTS" id="PR01436">
    <property type="entry name" value="NADHDHGNASE2"/>
</dbReference>
<evidence type="ECO:0000256" key="16">
    <source>
        <dbReference type="ARBA" id="ARBA00023136"/>
    </source>
</evidence>
<keyword evidence="9 18" id="KW-0999">Mitochondrion inner membrane</keyword>
<evidence type="ECO:0000256" key="1">
    <source>
        <dbReference type="ARBA" id="ARBA00003257"/>
    </source>
</evidence>
<sequence>MLIPKNFYFSSHYSEVPYYQSHQHLDLCMMGLSLISFLSSTMSNGMNQRSTEASLKYFLTQALGSTVLILSVIYLFYSLKFMNFTSVNKAALALINTSLLLKMGAAPLHMWFPMVMQGLSWFNSFILMTWQKFAPLVLLSYNMNMSMKLITMSIFLSAIMGAIGGLNQTMLRKLMAFSAINHLSWIMAAMSISESTWLMYYMMYVLLSTTVIMFFMLNNIFHINQIYSAFNMNKLNKLTFSLNLMSLGGLPPFLGFFPKWIVLQNFLEKGNILIIFIMIMSTLITLFYYLRVTYLNLLMLHSMKMWMMPFIPLTMYQMISISLNIFSILSFPALINVLITN</sequence>
<keyword evidence="8 18" id="KW-0812">Transmembrane</keyword>
<keyword evidence="6" id="KW-0813">Transport</keyword>
<feature type="transmembrane region" description="Helical" evidence="18">
    <location>
        <begin position="149"/>
        <end position="167"/>
    </location>
</feature>
<geneLocation type="mitochondrion" evidence="20"/>
<comment type="function">
    <text evidence="1">Core subunit of the mitochondrial membrane respiratory chain NADH dehydrogenase (Complex I) that is believed to belong to the minimal assembly required for catalysis. Complex I functions in the transfer of electrons from NADH to the respiratory chain. The immediate electron acceptor for the enzyme is believed to be ubiquinone.</text>
</comment>
<comment type="similarity">
    <text evidence="3 18">Belongs to the complex I subunit 2 family.</text>
</comment>
<evidence type="ECO:0000256" key="2">
    <source>
        <dbReference type="ARBA" id="ARBA00004448"/>
    </source>
</evidence>
<evidence type="ECO:0000313" key="20">
    <source>
        <dbReference type="EMBL" id="ACC60215.1"/>
    </source>
</evidence>
<evidence type="ECO:0000256" key="5">
    <source>
        <dbReference type="ARBA" id="ARBA00021008"/>
    </source>
</evidence>
<organism evidence="20">
    <name type="scientific">Pedetontus silvestrii</name>
    <dbReference type="NCBI Taxonomy" id="518099"/>
    <lineage>
        <taxon>Eukaryota</taxon>
        <taxon>Metazoa</taxon>
        <taxon>Ecdysozoa</taxon>
        <taxon>Arthropoda</taxon>
        <taxon>Hexapoda</taxon>
        <taxon>Insecta</taxon>
        <taxon>Monocondylia</taxon>
        <taxon>Archaeognatha</taxon>
        <taxon>Machilidae</taxon>
        <taxon>Pedetontus</taxon>
    </lineage>
</organism>
<keyword evidence="15 18" id="KW-0496">Mitochondrion</keyword>
<keyword evidence="13 18" id="KW-0520">NAD</keyword>